<evidence type="ECO:0000256" key="1">
    <source>
        <dbReference type="SAM" id="Coils"/>
    </source>
</evidence>
<reference evidence="3" key="1">
    <citation type="submission" date="2016-11" db="UniProtKB">
        <authorList>
            <consortium name="WormBaseParasite"/>
        </authorList>
    </citation>
    <scope>IDENTIFICATION</scope>
</reference>
<dbReference type="WBParaSite" id="Csp11.Scaffold630.g20297.t1">
    <property type="protein sequence ID" value="Csp11.Scaffold630.g20297.t1"/>
    <property type="gene ID" value="Csp11.Scaffold630.g20297"/>
</dbReference>
<accession>A0A1I7UXE5</accession>
<evidence type="ECO:0000313" key="3">
    <source>
        <dbReference type="WBParaSite" id="Csp11.Scaffold630.g20297.t1"/>
    </source>
</evidence>
<feature type="coiled-coil region" evidence="1">
    <location>
        <begin position="39"/>
        <end position="80"/>
    </location>
</feature>
<protein>
    <submittedName>
        <fullName evidence="3">SKA2 domain-containing protein</fullName>
    </submittedName>
</protein>
<keyword evidence="2" id="KW-1185">Reference proteome</keyword>
<evidence type="ECO:0000313" key="2">
    <source>
        <dbReference type="Proteomes" id="UP000095282"/>
    </source>
</evidence>
<dbReference type="Proteomes" id="UP000095282">
    <property type="component" value="Unplaced"/>
</dbReference>
<dbReference type="AlphaFoldDB" id="A0A1I7UXE5"/>
<proteinExistence type="predicted"/>
<keyword evidence="1" id="KW-0175">Coiled coil</keyword>
<name>A0A1I7UXE5_9PELO</name>
<sequence length="100" mass="11483">MSSTDIDAMIAELKTKNYTHLPPKKDDSQSLKQVCEETFEKTARELENSQHKLAAATERLKQLKQDQQDLMEMIETKKLDETLNASLMEECKRVDGVLKV</sequence>
<organism evidence="2 3">
    <name type="scientific">Caenorhabditis tropicalis</name>
    <dbReference type="NCBI Taxonomy" id="1561998"/>
    <lineage>
        <taxon>Eukaryota</taxon>
        <taxon>Metazoa</taxon>
        <taxon>Ecdysozoa</taxon>
        <taxon>Nematoda</taxon>
        <taxon>Chromadorea</taxon>
        <taxon>Rhabditida</taxon>
        <taxon>Rhabditina</taxon>
        <taxon>Rhabditomorpha</taxon>
        <taxon>Rhabditoidea</taxon>
        <taxon>Rhabditidae</taxon>
        <taxon>Peloderinae</taxon>
        <taxon>Caenorhabditis</taxon>
    </lineage>
</organism>